<dbReference type="InterPro" id="IPR036867">
    <property type="entry name" value="R3H_dom_sf"/>
</dbReference>
<proteinExistence type="predicted"/>
<dbReference type="Pfam" id="PF01424">
    <property type="entry name" value="R3H"/>
    <property type="match status" value="1"/>
</dbReference>
<dbReference type="GO" id="GO:0003676">
    <property type="term" value="F:nucleic acid binding"/>
    <property type="evidence" value="ECO:0007669"/>
    <property type="project" value="UniProtKB-UniRule"/>
</dbReference>
<protein>
    <recommendedName>
        <fullName evidence="2">R3H domain-containing protein</fullName>
    </recommendedName>
</protein>
<dbReference type="PROSITE" id="PS51061">
    <property type="entry name" value="R3H"/>
    <property type="match status" value="1"/>
</dbReference>
<reference evidence="3 4" key="1">
    <citation type="submission" date="2016-02" db="EMBL/GenBank/DDBJ databases">
        <title>Genome analysis of coral dinoflagellate symbionts highlights evolutionary adaptations to a symbiotic lifestyle.</title>
        <authorList>
            <person name="Aranda M."/>
            <person name="Li Y."/>
            <person name="Liew Y.J."/>
            <person name="Baumgarten S."/>
            <person name="Simakov O."/>
            <person name="Wilson M."/>
            <person name="Piel J."/>
            <person name="Ashoor H."/>
            <person name="Bougouffa S."/>
            <person name="Bajic V.B."/>
            <person name="Ryu T."/>
            <person name="Ravasi T."/>
            <person name="Bayer T."/>
            <person name="Micklem G."/>
            <person name="Kim H."/>
            <person name="Bhak J."/>
            <person name="Lajeunesse T.C."/>
            <person name="Voolstra C.R."/>
        </authorList>
    </citation>
    <scope>NUCLEOTIDE SEQUENCE [LARGE SCALE GENOMIC DNA]</scope>
    <source>
        <strain evidence="3 4">CCMP2467</strain>
    </source>
</reference>
<feature type="compositionally biased region" description="Basic residues" evidence="1">
    <location>
        <begin position="24"/>
        <end position="46"/>
    </location>
</feature>
<dbReference type="Proteomes" id="UP000186817">
    <property type="component" value="Unassembled WGS sequence"/>
</dbReference>
<evidence type="ECO:0000259" key="2">
    <source>
        <dbReference type="PROSITE" id="PS51061"/>
    </source>
</evidence>
<dbReference type="AlphaFoldDB" id="A0A1Q9CNS8"/>
<dbReference type="Gene3D" id="3.30.1370.50">
    <property type="entry name" value="R3H-like domain"/>
    <property type="match status" value="1"/>
</dbReference>
<dbReference type="SMART" id="SM00393">
    <property type="entry name" value="R3H"/>
    <property type="match status" value="1"/>
</dbReference>
<feature type="domain" description="R3H" evidence="2">
    <location>
        <begin position="134"/>
        <end position="202"/>
    </location>
</feature>
<evidence type="ECO:0000313" key="3">
    <source>
        <dbReference type="EMBL" id="OLP84582.1"/>
    </source>
</evidence>
<dbReference type="EMBL" id="LSRX01001032">
    <property type="protein sequence ID" value="OLP84582.1"/>
    <property type="molecule type" value="Genomic_DNA"/>
</dbReference>
<dbReference type="InterPro" id="IPR001374">
    <property type="entry name" value="R3H_dom"/>
</dbReference>
<evidence type="ECO:0000256" key="1">
    <source>
        <dbReference type="SAM" id="MobiDB-lite"/>
    </source>
</evidence>
<gene>
    <name evidence="3" type="ORF">AK812_SmicGene34528</name>
</gene>
<sequence>MEESAAFPNAWNAGAKGDREKGKGQKGKGKGKGQKGQKGQKGKGRAGKAGMGSRESEDLPEERRRALMGELEALAQGTETGAVPRVGDRVLLQVLGKDRAELHGRLATVRGALPGAAAFTVRLEEGREGTEGTEGREVTASAEDLRVVEARASPLPETSLTFPKSLMGLERKFVHEAAEALGLVSQSFGQGPERYIAVFRPAQGAPVTGVPEAPEAAEAAEAAADADADVWISGVVLDEGSQDLLKSAVAVPDDWHVFADRCELCRGPLSNPKPLESANLKRSVTAEQSKELQRLRPAMPCELRVCTLARGNEGIAVGLLGLPTLDRNPHVLVAARGARRGAGERCLAGVRWEPWTGEALLLRGQLKQWHKAELSEEPGFEEGG</sequence>
<accession>A0A1Q9CNS8</accession>
<name>A0A1Q9CNS8_SYMMI</name>
<comment type="caution">
    <text evidence="3">The sequence shown here is derived from an EMBL/GenBank/DDBJ whole genome shotgun (WGS) entry which is preliminary data.</text>
</comment>
<evidence type="ECO:0000313" key="4">
    <source>
        <dbReference type="Proteomes" id="UP000186817"/>
    </source>
</evidence>
<dbReference type="SUPFAM" id="SSF82708">
    <property type="entry name" value="R3H domain"/>
    <property type="match status" value="1"/>
</dbReference>
<organism evidence="3 4">
    <name type="scientific">Symbiodinium microadriaticum</name>
    <name type="common">Dinoflagellate</name>
    <name type="synonym">Zooxanthella microadriatica</name>
    <dbReference type="NCBI Taxonomy" id="2951"/>
    <lineage>
        <taxon>Eukaryota</taxon>
        <taxon>Sar</taxon>
        <taxon>Alveolata</taxon>
        <taxon>Dinophyceae</taxon>
        <taxon>Suessiales</taxon>
        <taxon>Symbiodiniaceae</taxon>
        <taxon>Symbiodinium</taxon>
    </lineage>
</organism>
<dbReference type="OrthoDB" id="434258at2759"/>
<keyword evidence="4" id="KW-1185">Reference proteome</keyword>
<feature type="region of interest" description="Disordered" evidence="1">
    <location>
        <begin position="1"/>
        <end position="61"/>
    </location>
</feature>